<dbReference type="CDD" id="cd07962">
    <property type="entry name" value="Anticodon_Ia_Val"/>
    <property type="match status" value="1"/>
</dbReference>
<evidence type="ECO:0000313" key="17">
    <source>
        <dbReference type="Proteomes" id="UP000824081"/>
    </source>
</evidence>
<feature type="coiled-coil region" evidence="13">
    <location>
        <begin position="172"/>
        <end position="234"/>
    </location>
</feature>
<evidence type="ECO:0000256" key="6">
    <source>
        <dbReference type="ARBA" id="ARBA00022917"/>
    </source>
</evidence>
<keyword evidence="3 16" id="KW-0436">Ligase</keyword>
<dbReference type="GO" id="GO:0005829">
    <property type="term" value="C:cytosol"/>
    <property type="evidence" value="ECO:0007669"/>
    <property type="project" value="TreeGrafter"/>
</dbReference>
<dbReference type="InterPro" id="IPR002303">
    <property type="entry name" value="Valyl-tRNA_ligase"/>
</dbReference>
<dbReference type="EMBL" id="DVMZ01000114">
    <property type="protein sequence ID" value="HIU59321.1"/>
    <property type="molecule type" value="Genomic_DNA"/>
</dbReference>
<dbReference type="GO" id="GO:0006438">
    <property type="term" value="P:valyl-tRNA aminoacylation"/>
    <property type="evidence" value="ECO:0007669"/>
    <property type="project" value="InterPro"/>
</dbReference>
<dbReference type="Gene3D" id="1.10.730.10">
    <property type="entry name" value="Isoleucyl-tRNA Synthetase, Domain 1"/>
    <property type="match status" value="1"/>
</dbReference>
<dbReference type="FunFam" id="1.10.287.380:FF:000001">
    <property type="entry name" value="Valine--tRNA ligase"/>
    <property type="match status" value="1"/>
</dbReference>
<evidence type="ECO:0000256" key="13">
    <source>
        <dbReference type="SAM" id="Coils"/>
    </source>
</evidence>
<evidence type="ECO:0000256" key="3">
    <source>
        <dbReference type="ARBA" id="ARBA00022598"/>
    </source>
</evidence>
<reference evidence="16" key="2">
    <citation type="journal article" date="2021" name="PeerJ">
        <title>Extensive microbial diversity within the chicken gut microbiome revealed by metagenomics and culture.</title>
        <authorList>
            <person name="Gilroy R."/>
            <person name="Ravi A."/>
            <person name="Getino M."/>
            <person name="Pursley I."/>
            <person name="Horton D.L."/>
            <person name="Alikhan N.F."/>
            <person name="Baker D."/>
            <person name="Gharbi K."/>
            <person name="Hall N."/>
            <person name="Watson M."/>
            <person name="Adriaenssens E.M."/>
            <person name="Foster-Nyarko E."/>
            <person name="Jarju S."/>
            <person name="Secka A."/>
            <person name="Antonio M."/>
            <person name="Oren A."/>
            <person name="Chaudhuri R.R."/>
            <person name="La Ragione R."/>
            <person name="Hildebrand F."/>
            <person name="Pallen M.J."/>
        </authorList>
    </citation>
    <scope>NUCLEOTIDE SEQUENCE</scope>
    <source>
        <strain evidence="16">11687</strain>
    </source>
</reference>
<keyword evidence="8" id="KW-0030">Aminoacyl-tRNA synthetase</keyword>
<accession>A0A9D1MFL3</accession>
<keyword evidence="7 13" id="KW-0175">Coiled coil</keyword>
<proteinExistence type="inferred from homology"/>
<evidence type="ECO:0000256" key="7">
    <source>
        <dbReference type="ARBA" id="ARBA00023054"/>
    </source>
</evidence>
<dbReference type="Pfam" id="PF10458">
    <property type="entry name" value="Val_tRNA-synt_C"/>
    <property type="match status" value="1"/>
</dbReference>
<comment type="caution">
    <text evidence="16">The sequence shown here is derived from an EMBL/GenBank/DDBJ whole genome shotgun (WGS) entry which is preliminary data.</text>
</comment>
<evidence type="ECO:0000256" key="10">
    <source>
        <dbReference type="ARBA" id="ARBA00029936"/>
    </source>
</evidence>
<evidence type="ECO:0000259" key="14">
    <source>
        <dbReference type="Pfam" id="PF08264"/>
    </source>
</evidence>
<dbReference type="Gene3D" id="1.10.287.380">
    <property type="entry name" value="Valyl-tRNA synthetase, C-terminal domain"/>
    <property type="match status" value="1"/>
</dbReference>
<feature type="non-terminal residue" evidence="16">
    <location>
        <position position="1"/>
    </location>
</feature>
<evidence type="ECO:0000256" key="5">
    <source>
        <dbReference type="ARBA" id="ARBA00022840"/>
    </source>
</evidence>
<dbReference type="SUPFAM" id="SSF46589">
    <property type="entry name" value="tRNA-binding arm"/>
    <property type="match status" value="1"/>
</dbReference>
<protein>
    <recommendedName>
        <fullName evidence="9">Valine--tRNA ligase</fullName>
        <ecNumber evidence="1">6.1.1.9</ecNumber>
    </recommendedName>
    <alternativeName>
        <fullName evidence="10">Valyl-tRNA synthetase</fullName>
    </alternativeName>
</protein>
<evidence type="ECO:0000256" key="4">
    <source>
        <dbReference type="ARBA" id="ARBA00022741"/>
    </source>
</evidence>
<dbReference type="AlphaFoldDB" id="A0A9D1MFL3"/>
<dbReference type="InterPro" id="IPR033705">
    <property type="entry name" value="Anticodon_Ia_Val"/>
</dbReference>
<dbReference type="InterPro" id="IPR010978">
    <property type="entry name" value="tRNA-bd_arm"/>
</dbReference>
<reference evidence="16" key="1">
    <citation type="submission" date="2020-10" db="EMBL/GenBank/DDBJ databases">
        <authorList>
            <person name="Gilroy R."/>
        </authorList>
    </citation>
    <scope>NUCLEOTIDE SEQUENCE</scope>
    <source>
        <strain evidence="16">11687</strain>
    </source>
</reference>
<feature type="domain" description="Valyl-tRNA synthetase tRNA-binding arm" evidence="15">
    <location>
        <begin position="174"/>
        <end position="238"/>
    </location>
</feature>
<evidence type="ECO:0000313" key="16">
    <source>
        <dbReference type="EMBL" id="HIU59321.1"/>
    </source>
</evidence>
<dbReference type="InterPro" id="IPR037118">
    <property type="entry name" value="Val-tRNA_synth_C_sf"/>
</dbReference>
<dbReference type="InterPro" id="IPR013155">
    <property type="entry name" value="M/V/L/I-tRNA-synth_anticd-bd"/>
</dbReference>
<sequence>FVWGDFCDWYIELSKPALYGDDEEKKLGTLSVLCFVLENALKLLHPFIPFVTEEIYRNFPGRAKKDSIMVSAFPRYNSRMAYKKEAKSFEGVMEIIKAVRAMRKNADCPPSRKVELYLVTESKRLIQLNRDSIMKLSGASQIRFADSGAAVEGKTVSQATEIAQIYIPLGELVDIEKEKARLQAEIERVKGEIERADGKLANRDFVAKAPKKLVDNEREKLEKYRDMKEKFERQLAELS</sequence>
<evidence type="ECO:0000259" key="15">
    <source>
        <dbReference type="Pfam" id="PF10458"/>
    </source>
</evidence>
<dbReference type="InterPro" id="IPR019499">
    <property type="entry name" value="Val-tRNA_synth_tRNA-bd"/>
</dbReference>
<evidence type="ECO:0000256" key="12">
    <source>
        <dbReference type="ARBA" id="ARBA00060830"/>
    </source>
</evidence>
<evidence type="ECO:0000256" key="11">
    <source>
        <dbReference type="ARBA" id="ARBA00047552"/>
    </source>
</evidence>
<dbReference type="InterPro" id="IPR009080">
    <property type="entry name" value="tRNAsynth_Ia_anticodon-bd"/>
</dbReference>
<keyword evidence="2" id="KW-0963">Cytoplasm</keyword>
<comment type="similarity">
    <text evidence="12">Belongs to the class-I aminoacyl-tRNA synthetase family. ValS type 1 subfamily.</text>
</comment>
<dbReference type="SUPFAM" id="SSF47323">
    <property type="entry name" value="Anticodon-binding domain of a subclass of class I aminoacyl-tRNA synthetases"/>
    <property type="match status" value="1"/>
</dbReference>
<dbReference type="GO" id="GO:0005524">
    <property type="term" value="F:ATP binding"/>
    <property type="evidence" value="ECO:0007669"/>
    <property type="project" value="UniProtKB-KW"/>
</dbReference>
<evidence type="ECO:0000256" key="9">
    <source>
        <dbReference type="ARBA" id="ARBA00024407"/>
    </source>
</evidence>
<keyword evidence="4" id="KW-0547">Nucleotide-binding</keyword>
<evidence type="ECO:0000256" key="1">
    <source>
        <dbReference type="ARBA" id="ARBA00013169"/>
    </source>
</evidence>
<dbReference type="Proteomes" id="UP000824081">
    <property type="component" value="Unassembled WGS sequence"/>
</dbReference>
<dbReference type="GO" id="GO:0004832">
    <property type="term" value="F:valine-tRNA ligase activity"/>
    <property type="evidence" value="ECO:0007669"/>
    <property type="project" value="UniProtKB-EC"/>
</dbReference>
<comment type="catalytic activity">
    <reaction evidence="11">
        <text>tRNA(Val) + L-valine + ATP = L-valyl-tRNA(Val) + AMP + diphosphate</text>
        <dbReference type="Rhea" id="RHEA:10704"/>
        <dbReference type="Rhea" id="RHEA-COMP:9672"/>
        <dbReference type="Rhea" id="RHEA-COMP:9708"/>
        <dbReference type="ChEBI" id="CHEBI:30616"/>
        <dbReference type="ChEBI" id="CHEBI:33019"/>
        <dbReference type="ChEBI" id="CHEBI:57762"/>
        <dbReference type="ChEBI" id="CHEBI:78442"/>
        <dbReference type="ChEBI" id="CHEBI:78537"/>
        <dbReference type="ChEBI" id="CHEBI:456215"/>
        <dbReference type="EC" id="6.1.1.9"/>
    </reaction>
</comment>
<keyword evidence="6" id="KW-0648">Protein biosynthesis</keyword>
<dbReference type="Pfam" id="PF08264">
    <property type="entry name" value="Anticodon_1"/>
    <property type="match status" value="1"/>
</dbReference>
<dbReference type="EC" id="6.1.1.9" evidence="1"/>
<name>A0A9D1MFL3_9FIRM</name>
<evidence type="ECO:0000256" key="8">
    <source>
        <dbReference type="ARBA" id="ARBA00023146"/>
    </source>
</evidence>
<gene>
    <name evidence="16" type="ORF">IAC57_04365</name>
</gene>
<organism evidence="16 17">
    <name type="scientific">Candidatus Scatosoma pullistercoris</name>
    <dbReference type="NCBI Taxonomy" id="2840934"/>
    <lineage>
        <taxon>Bacteria</taxon>
        <taxon>Bacillati</taxon>
        <taxon>Bacillota</taxon>
        <taxon>Clostridia</taxon>
        <taxon>Candidatus Scatosoma</taxon>
    </lineage>
</organism>
<dbReference type="PANTHER" id="PTHR11946:SF93">
    <property type="entry name" value="VALINE--TRNA LIGASE, CHLOROPLASTIC_MITOCHONDRIAL 2"/>
    <property type="match status" value="1"/>
</dbReference>
<keyword evidence="5" id="KW-0067">ATP-binding</keyword>
<evidence type="ECO:0000256" key="2">
    <source>
        <dbReference type="ARBA" id="ARBA00022490"/>
    </source>
</evidence>
<feature type="domain" description="Methionyl/Valyl/Leucyl/Isoleucyl-tRNA synthetase anticodon-binding" evidence="14">
    <location>
        <begin position="1"/>
        <end position="117"/>
    </location>
</feature>
<dbReference type="PANTHER" id="PTHR11946">
    <property type="entry name" value="VALYL-TRNA SYNTHETASES"/>
    <property type="match status" value="1"/>
</dbReference>